<name>A0A060T8P4_BLAAD</name>
<evidence type="ECO:0000256" key="4">
    <source>
        <dbReference type="ARBA" id="ARBA00022807"/>
    </source>
</evidence>
<feature type="compositionally biased region" description="Pro residues" evidence="6">
    <location>
        <begin position="17"/>
        <end position="26"/>
    </location>
</feature>
<dbReference type="AlphaFoldDB" id="A0A060T8P4"/>
<keyword evidence="3" id="KW-0053">Apoptosis</keyword>
<evidence type="ECO:0000256" key="5">
    <source>
        <dbReference type="ARBA" id="ARBA00023145"/>
    </source>
</evidence>
<organism evidence="8">
    <name type="scientific">Blastobotrys adeninivorans</name>
    <name type="common">Yeast</name>
    <name type="synonym">Arxula adeninivorans</name>
    <dbReference type="NCBI Taxonomy" id="409370"/>
    <lineage>
        <taxon>Eukaryota</taxon>
        <taxon>Fungi</taxon>
        <taxon>Dikarya</taxon>
        <taxon>Ascomycota</taxon>
        <taxon>Saccharomycotina</taxon>
        <taxon>Dipodascomycetes</taxon>
        <taxon>Dipodascales</taxon>
        <taxon>Trichomonascaceae</taxon>
        <taxon>Blastobotrys</taxon>
    </lineage>
</organism>
<dbReference type="EMBL" id="HG937694">
    <property type="protein sequence ID" value="CDP37154.1"/>
    <property type="molecule type" value="Genomic_DNA"/>
</dbReference>
<proteinExistence type="inferred from homology"/>
<gene>
    <name evidence="8" type="ORF">GNLVRS02_ARAD1D05060g</name>
</gene>
<dbReference type="Pfam" id="PF00656">
    <property type="entry name" value="Peptidase_C14"/>
    <property type="match status" value="1"/>
</dbReference>
<dbReference type="PANTHER" id="PTHR48104:SF30">
    <property type="entry name" value="METACASPASE-1"/>
    <property type="match status" value="1"/>
</dbReference>
<evidence type="ECO:0000256" key="3">
    <source>
        <dbReference type="ARBA" id="ARBA00022703"/>
    </source>
</evidence>
<keyword evidence="4" id="KW-0378">Hydrolase</keyword>
<keyword evidence="4" id="KW-0645">Protease</keyword>
<dbReference type="SUPFAM" id="SSF52129">
    <property type="entry name" value="Caspase-like"/>
    <property type="match status" value="1"/>
</dbReference>
<accession>A0A060T8P4</accession>
<protein>
    <recommendedName>
        <fullName evidence="2">Metacaspase-1</fullName>
    </recommendedName>
</protein>
<dbReference type="GO" id="GO:0005737">
    <property type="term" value="C:cytoplasm"/>
    <property type="evidence" value="ECO:0007669"/>
    <property type="project" value="TreeGrafter"/>
</dbReference>
<dbReference type="InterPro" id="IPR029030">
    <property type="entry name" value="Caspase-like_dom_sf"/>
</dbReference>
<dbReference type="InterPro" id="IPR050452">
    <property type="entry name" value="Metacaspase"/>
</dbReference>
<sequence>MSGYGYGSGYNQGYNGYPPPQGPPPGAYQGGYNYGPPQGPPPGAYGQGYGPPPGPPPGQHHSSGGVAGFPGSGGNTYGGHSPHPGANMAPAGGSGMYGHPGGPPANHHVGGIQDYGGARGRPPTGMQQYGNGQSFQYSNCTGRKKALCIGINYTGSKNALRGCINDARAMAAYLKDRHGYRDEDMVILTDDQRDQRSLPTKANILRAMQWLVAGAQTNDTLFFHYSGHGGQTQDLDGDEDDGYDEVIYPLDFQQAGHIVDDQMHEIMVRPLMPGVRLTALFDSCHSGTVLDIPYVYSTQGVIKEPNLLKDAGTGALSALNSYAQGNIGGVFKTVSGLVKKATVGNRAEQITRQTRTSPADVIQIAGCRDDQTSADAQNAGTNTGAMSYAFITVMTQNPNQSYISLLNEMRGVMRGRYTQKPQLSSSHPIDVNLQFIM</sequence>
<comment type="similarity">
    <text evidence="1">Belongs to the peptidase C14B family.</text>
</comment>
<evidence type="ECO:0000259" key="7">
    <source>
        <dbReference type="Pfam" id="PF00656"/>
    </source>
</evidence>
<keyword evidence="4" id="KW-0788">Thiol protease</keyword>
<evidence type="ECO:0000313" key="8">
    <source>
        <dbReference type="EMBL" id="CDP37154.1"/>
    </source>
</evidence>
<evidence type="ECO:0000256" key="1">
    <source>
        <dbReference type="ARBA" id="ARBA00009005"/>
    </source>
</evidence>
<dbReference type="Gene3D" id="3.40.50.12660">
    <property type="match status" value="1"/>
</dbReference>
<dbReference type="InterPro" id="IPR011600">
    <property type="entry name" value="Pept_C14_caspase"/>
</dbReference>
<feature type="region of interest" description="Disordered" evidence="6">
    <location>
        <begin position="1"/>
        <end position="130"/>
    </location>
</feature>
<feature type="domain" description="Peptidase C14 caspase" evidence="7">
    <location>
        <begin position="143"/>
        <end position="428"/>
    </location>
</feature>
<keyword evidence="5" id="KW-0865">Zymogen</keyword>
<dbReference type="PANTHER" id="PTHR48104">
    <property type="entry name" value="METACASPASE-4"/>
    <property type="match status" value="1"/>
</dbReference>
<dbReference type="GO" id="GO:0006508">
    <property type="term" value="P:proteolysis"/>
    <property type="evidence" value="ECO:0007669"/>
    <property type="project" value="InterPro"/>
</dbReference>
<dbReference type="PhylomeDB" id="A0A060T8P4"/>
<reference evidence="8" key="1">
    <citation type="submission" date="2014-02" db="EMBL/GenBank/DDBJ databases">
        <authorList>
            <person name="Genoscope - CEA"/>
        </authorList>
    </citation>
    <scope>NUCLEOTIDE SEQUENCE</scope>
    <source>
        <strain evidence="8">LS3</strain>
    </source>
</reference>
<dbReference type="GO" id="GO:0006915">
    <property type="term" value="P:apoptotic process"/>
    <property type="evidence" value="ECO:0007669"/>
    <property type="project" value="UniProtKB-KW"/>
</dbReference>
<dbReference type="GO" id="GO:0004197">
    <property type="term" value="F:cysteine-type endopeptidase activity"/>
    <property type="evidence" value="ECO:0007669"/>
    <property type="project" value="InterPro"/>
</dbReference>
<evidence type="ECO:0000256" key="2">
    <source>
        <dbReference type="ARBA" id="ARBA00016994"/>
    </source>
</evidence>
<feature type="compositionally biased region" description="Gly residues" evidence="6">
    <location>
        <begin position="1"/>
        <end position="10"/>
    </location>
</feature>
<evidence type="ECO:0000256" key="6">
    <source>
        <dbReference type="SAM" id="MobiDB-lite"/>
    </source>
</evidence>
<reference evidence="8" key="2">
    <citation type="submission" date="2014-06" db="EMBL/GenBank/DDBJ databases">
        <title>The complete genome of Blastobotrys (Arxula) adeninivorans LS3 - a yeast of biotechnological interest.</title>
        <authorList>
            <person name="Kunze G."/>
            <person name="Gaillardin C."/>
            <person name="Czernicka M."/>
            <person name="Durrens P."/>
            <person name="Martin T."/>
            <person name="Boer E."/>
            <person name="Gabaldon T."/>
            <person name="Cruz J."/>
            <person name="Talla E."/>
            <person name="Marck C."/>
            <person name="Goffeau A."/>
            <person name="Barbe V."/>
            <person name="Baret P."/>
            <person name="Baronian K."/>
            <person name="Beier S."/>
            <person name="Bleykasten C."/>
            <person name="Bode R."/>
            <person name="Casaregola S."/>
            <person name="Despons L."/>
            <person name="Fairhead C."/>
            <person name="Giersberg M."/>
            <person name="Gierski P."/>
            <person name="Hahnel U."/>
            <person name="Hartmann A."/>
            <person name="Jankowska D."/>
            <person name="Jubin C."/>
            <person name="Jung P."/>
            <person name="Lafontaine I."/>
            <person name="Leh-Louis V."/>
            <person name="Lemaire M."/>
            <person name="Marcet-Houben M."/>
            <person name="Mascher M."/>
            <person name="Morel G."/>
            <person name="Richard G.-F."/>
            <person name="Riechen J."/>
            <person name="Sacerdot C."/>
            <person name="Sarkar A."/>
            <person name="Savel G."/>
            <person name="Schacherer J."/>
            <person name="Sherman D."/>
            <person name="Straub M.-L."/>
            <person name="Stein N."/>
            <person name="Thierry A."/>
            <person name="Trautwein-Schult A."/>
            <person name="Westhof E."/>
            <person name="Worch S."/>
            <person name="Dujon B."/>
            <person name="Souciet J.-L."/>
            <person name="Wincker P."/>
            <person name="Scholz U."/>
            <person name="Neuveglise N."/>
        </authorList>
    </citation>
    <scope>NUCLEOTIDE SEQUENCE</scope>
    <source>
        <strain evidence="8">LS3</strain>
    </source>
</reference>
<feature type="compositionally biased region" description="Gly residues" evidence="6">
    <location>
        <begin position="65"/>
        <end position="77"/>
    </location>
</feature>